<accession>A0A2K8KTZ6</accession>
<name>A0A2K8KTZ6_9GAMM</name>
<reference evidence="1 2" key="1">
    <citation type="journal article" date="2017" name="Environ. Microbiol.">
        <title>Genomic and physiological analyses of 'Reinekea forsetii' reveal a versatile opportunistic lifestyle during spring algae blooms.</title>
        <authorList>
            <person name="Avci B."/>
            <person name="Hahnke R.L."/>
            <person name="Chafee M."/>
            <person name="Fischer T."/>
            <person name="Gruber-Vodicka H."/>
            <person name="Tegetmeyer H.E."/>
            <person name="Harder J."/>
            <person name="Fuchs B.M."/>
            <person name="Amann R.I."/>
            <person name="Teeling H."/>
        </authorList>
    </citation>
    <scope>NUCLEOTIDE SEQUENCE [LARGE SCALE GENOMIC DNA]</scope>
    <source>
        <strain evidence="1 2">Hel1_31_D35</strain>
    </source>
</reference>
<evidence type="ECO:0000313" key="1">
    <source>
        <dbReference type="EMBL" id="ATX78082.1"/>
    </source>
</evidence>
<proteinExistence type="predicted"/>
<dbReference type="EMBL" id="CP011797">
    <property type="protein sequence ID" value="ATX78082.1"/>
    <property type="molecule type" value="Genomic_DNA"/>
</dbReference>
<dbReference type="AlphaFoldDB" id="A0A2K8KTZ6"/>
<protein>
    <submittedName>
        <fullName evidence="1">Uncharacterized protein</fullName>
    </submittedName>
</protein>
<gene>
    <name evidence="1" type="ORF">REIFOR_02961</name>
</gene>
<dbReference type="Proteomes" id="UP000229757">
    <property type="component" value="Chromosome"/>
</dbReference>
<organism evidence="1 2">
    <name type="scientific">Reinekea forsetii</name>
    <dbReference type="NCBI Taxonomy" id="1336806"/>
    <lineage>
        <taxon>Bacteria</taxon>
        <taxon>Pseudomonadati</taxon>
        <taxon>Pseudomonadota</taxon>
        <taxon>Gammaproteobacteria</taxon>
        <taxon>Oceanospirillales</taxon>
        <taxon>Saccharospirillaceae</taxon>
        <taxon>Reinekea</taxon>
    </lineage>
</organism>
<evidence type="ECO:0000313" key="2">
    <source>
        <dbReference type="Proteomes" id="UP000229757"/>
    </source>
</evidence>
<sequence length="49" mass="6067">MVLQYFQYEFLGHRIMSLLNIYPVELGLNDLCMQPWLLFIKTYIFFKYL</sequence>
<dbReference type="KEGG" id="rfo:REIFOR_02961"/>
<keyword evidence="2" id="KW-1185">Reference proteome</keyword>